<reference evidence="1" key="1">
    <citation type="submission" date="2021-01" db="EMBL/GenBank/DDBJ databases">
        <authorList>
            <person name="Kaushik A."/>
        </authorList>
    </citation>
    <scope>NUCLEOTIDE SEQUENCE</scope>
    <source>
        <strain evidence="1">AG4-R118</strain>
        <strain evidence="2">AG4-RS23</strain>
    </source>
</reference>
<dbReference type="AlphaFoldDB" id="A0A8H3BHE1"/>
<dbReference type="EMBL" id="CAJMWY010004374">
    <property type="protein sequence ID" value="CAE6529763.1"/>
    <property type="molecule type" value="Genomic_DNA"/>
</dbReference>
<evidence type="ECO:0000313" key="2">
    <source>
        <dbReference type="EMBL" id="CAE6529763.1"/>
    </source>
</evidence>
<organism evidence="1 3">
    <name type="scientific">Rhizoctonia solani</name>
    <dbReference type="NCBI Taxonomy" id="456999"/>
    <lineage>
        <taxon>Eukaryota</taxon>
        <taxon>Fungi</taxon>
        <taxon>Dikarya</taxon>
        <taxon>Basidiomycota</taxon>
        <taxon>Agaricomycotina</taxon>
        <taxon>Agaricomycetes</taxon>
        <taxon>Cantharellales</taxon>
        <taxon>Ceratobasidiaceae</taxon>
        <taxon>Rhizoctonia</taxon>
    </lineage>
</organism>
<feature type="non-terminal residue" evidence="1">
    <location>
        <position position="1"/>
    </location>
</feature>
<evidence type="ECO:0000313" key="1">
    <source>
        <dbReference type="EMBL" id="CAE6457082.1"/>
    </source>
</evidence>
<accession>A0A8H3BHE1</accession>
<evidence type="ECO:0000313" key="3">
    <source>
        <dbReference type="Proteomes" id="UP000663888"/>
    </source>
</evidence>
<dbReference type="Proteomes" id="UP000663888">
    <property type="component" value="Unassembled WGS sequence"/>
</dbReference>
<dbReference type="EMBL" id="CAJMWX010001048">
    <property type="protein sequence ID" value="CAE6457082.1"/>
    <property type="molecule type" value="Genomic_DNA"/>
</dbReference>
<name>A0A8H3BHE1_9AGAM</name>
<dbReference type="Proteomes" id="UP000663861">
    <property type="component" value="Unassembled WGS sequence"/>
</dbReference>
<sequence>DEATIRIKPAAEPLKARNLCKHSPPLHLRVICVSPNTSLMRLFMAGSWNMHPWPDLHEKSAGPLISSTYAPLFSAQHTACDALALDLVAVVLGGIGIIPNFESVFAMIEGTVEGFHLADPELKRTSRIPLVTRKRHLRGSIREHVQDLAIWDQFQLNTQTNPD</sequence>
<protein>
    <submittedName>
        <fullName evidence="1">Uncharacterized protein</fullName>
    </submittedName>
</protein>
<comment type="caution">
    <text evidence="1">The sequence shown here is derived from an EMBL/GenBank/DDBJ whole genome shotgun (WGS) entry which is preliminary data.</text>
</comment>
<proteinExistence type="predicted"/>
<dbReference type="OrthoDB" id="5401193at2759"/>
<gene>
    <name evidence="2" type="ORF">RDB_LOCUS171832</name>
    <name evidence="1" type="ORF">RDB_LOCUS79132</name>
</gene>